<evidence type="ECO:0000256" key="2">
    <source>
        <dbReference type="ARBA" id="ARBA00001946"/>
    </source>
</evidence>
<dbReference type="InterPro" id="IPR016055">
    <property type="entry name" value="A-D-PHexomutase_a/b/a-I/II/III"/>
</dbReference>
<dbReference type="InterPro" id="IPR036900">
    <property type="entry name" value="A-D-PHexomutase_C_sf"/>
</dbReference>
<organism evidence="16">
    <name type="scientific">Ditylum brightwellii</name>
    <dbReference type="NCBI Taxonomy" id="49249"/>
    <lineage>
        <taxon>Eukaryota</taxon>
        <taxon>Sar</taxon>
        <taxon>Stramenopiles</taxon>
        <taxon>Ochrophyta</taxon>
        <taxon>Bacillariophyta</taxon>
        <taxon>Mediophyceae</taxon>
        <taxon>Lithodesmiophycidae</taxon>
        <taxon>Lithodesmiales</taxon>
        <taxon>Lithodesmiaceae</taxon>
        <taxon>Ditylum</taxon>
    </lineage>
</organism>
<evidence type="ECO:0000313" key="16">
    <source>
        <dbReference type="EMBL" id="CAE4581050.1"/>
    </source>
</evidence>
<dbReference type="PANTHER" id="PTHR45955:SF1">
    <property type="entry name" value="PHOSPHOACETYLGLUCOSAMINE MUTASE"/>
    <property type="match status" value="1"/>
</dbReference>
<keyword evidence="8" id="KW-0460">Magnesium</keyword>
<dbReference type="Pfam" id="PF21404">
    <property type="entry name" value="AMG1_III"/>
    <property type="match status" value="1"/>
</dbReference>
<dbReference type="InterPro" id="IPR016066">
    <property type="entry name" value="A-D-PHexomutase_CS"/>
</dbReference>
<comment type="catalytic activity">
    <reaction evidence="1">
        <text>N-acetyl-alpha-D-glucosamine 1-phosphate = N-acetyl-D-glucosamine 6-phosphate</text>
        <dbReference type="Rhea" id="RHEA:23804"/>
        <dbReference type="ChEBI" id="CHEBI:57513"/>
        <dbReference type="ChEBI" id="CHEBI:57776"/>
        <dbReference type="EC" id="5.4.2.3"/>
    </reaction>
</comment>
<dbReference type="PANTHER" id="PTHR45955">
    <property type="entry name" value="PHOSPHOACETYLGLUCOSAMINE MUTASE"/>
    <property type="match status" value="1"/>
</dbReference>
<evidence type="ECO:0000256" key="12">
    <source>
        <dbReference type="SAM" id="MobiDB-lite"/>
    </source>
</evidence>
<dbReference type="GO" id="GO:0006048">
    <property type="term" value="P:UDP-N-acetylglucosamine biosynthetic process"/>
    <property type="evidence" value="ECO:0007669"/>
    <property type="project" value="TreeGrafter"/>
</dbReference>
<dbReference type="FunFam" id="3.30.310.50:FF:000003">
    <property type="entry name" value="Phosphoacetylglucosamine mutase"/>
    <property type="match status" value="1"/>
</dbReference>
<comment type="cofactor">
    <cofactor evidence="2">
        <name>Mg(2+)</name>
        <dbReference type="ChEBI" id="CHEBI:18420"/>
    </cofactor>
</comment>
<accession>A0A7S4QEB6</accession>
<feature type="domain" description="Alpha-D-phosphohexomutase alpha/beta/alpha" evidence="14">
    <location>
        <begin position="172"/>
        <end position="235"/>
    </location>
</feature>
<evidence type="ECO:0000256" key="7">
    <source>
        <dbReference type="ARBA" id="ARBA00022723"/>
    </source>
</evidence>
<dbReference type="AlphaFoldDB" id="A0A7S4QEB6"/>
<dbReference type="GO" id="GO:0000287">
    <property type="term" value="F:magnesium ion binding"/>
    <property type="evidence" value="ECO:0007669"/>
    <property type="project" value="InterPro"/>
</dbReference>
<name>A0A7S4QEB6_9STRA</name>
<dbReference type="InterPro" id="IPR049022">
    <property type="entry name" value="AMG1_III"/>
</dbReference>
<evidence type="ECO:0000256" key="6">
    <source>
        <dbReference type="ARBA" id="ARBA00022553"/>
    </source>
</evidence>
<dbReference type="PROSITE" id="PS00710">
    <property type="entry name" value="PGM_PMM"/>
    <property type="match status" value="1"/>
</dbReference>
<reference evidence="16" key="1">
    <citation type="submission" date="2021-01" db="EMBL/GenBank/DDBJ databases">
        <authorList>
            <person name="Corre E."/>
            <person name="Pelletier E."/>
            <person name="Niang G."/>
            <person name="Scheremetjew M."/>
            <person name="Finn R."/>
            <person name="Kale V."/>
            <person name="Holt S."/>
            <person name="Cochrane G."/>
            <person name="Meng A."/>
            <person name="Brown T."/>
            <person name="Cohen L."/>
        </authorList>
    </citation>
    <scope>NUCLEOTIDE SEQUENCE</scope>
    <source>
        <strain evidence="16">GSO104</strain>
    </source>
</reference>
<dbReference type="EMBL" id="HBNS01001966">
    <property type="protein sequence ID" value="CAE4581050.1"/>
    <property type="molecule type" value="Transcribed_RNA"/>
</dbReference>
<evidence type="ECO:0000256" key="4">
    <source>
        <dbReference type="ARBA" id="ARBA00010231"/>
    </source>
</evidence>
<protein>
    <recommendedName>
        <fullName evidence="5">phosphoacetylglucosamine mutase</fullName>
        <ecNumber evidence="5">5.4.2.3</ecNumber>
    </recommendedName>
    <alternativeName>
        <fullName evidence="11">Acetylglucosamine phosphomutase</fullName>
    </alternativeName>
    <alternativeName>
        <fullName evidence="10">N-acetylglucosamine-phosphate mutase</fullName>
    </alternativeName>
</protein>
<dbReference type="SUPFAM" id="SSF55957">
    <property type="entry name" value="Phosphoglucomutase, C-terminal domain"/>
    <property type="match status" value="1"/>
</dbReference>
<evidence type="ECO:0000259" key="13">
    <source>
        <dbReference type="Pfam" id="PF00408"/>
    </source>
</evidence>
<evidence type="ECO:0000256" key="8">
    <source>
        <dbReference type="ARBA" id="ARBA00022842"/>
    </source>
</evidence>
<evidence type="ECO:0000259" key="14">
    <source>
        <dbReference type="Pfam" id="PF02878"/>
    </source>
</evidence>
<keyword evidence="6" id="KW-0597">Phosphoprotein</keyword>
<proteinExistence type="inferred from homology"/>
<keyword evidence="9" id="KW-0413">Isomerase</keyword>
<evidence type="ECO:0000256" key="11">
    <source>
        <dbReference type="ARBA" id="ARBA00032065"/>
    </source>
</evidence>
<dbReference type="GO" id="GO:0005975">
    <property type="term" value="P:carbohydrate metabolic process"/>
    <property type="evidence" value="ECO:0007669"/>
    <property type="project" value="InterPro"/>
</dbReference>
<evidence type="ECO:0000256" key="1">
    <source>
        <dbReference type="ARBA" id="ARBA00000558"/>
    </source>
</evidence>
<evidence type="ECO:0000256" key="10">
    <source>
        <dbReference type="ARBA" id="ARBA00031926"/>
    </source>
</evidence>
<gene>
    <name evidence="16" type="ORF">DBRI00130_LOCUS1575</name>
</gene>
<dbReference type="EC" id="5.4.2.3" evidence="5"/>
<evidence type="ECO:0000259" key="15">
    <source>
        <dbReference type="Pfam" id="PF21404"/>
    </source>
</evidence>
<sequence length="697" mass="76301">MKSTSRTTKTSSLGLSPSEMPVTASNRPSILQPSPPFSSSILQPSPPFSSGIPSESTVRNLLISYPSPEDFKYDYGTAGFRYEASLLPSVFVRMGMLAAIRSASLDGEGVGIMVTASHNPERDNGMKLADSNGGMLHPDWEVYAVQFANAPNDVESAISHINELCHSTVPGWSNIFGTSVSNNGRKMCVHIGKDTRSSSPLLSSLAIQGALAMGATVVDHGLLTTPMLHHIVMHSNPNLLPNLIPQRCNERGYLEVLCHSYAALLRTAVNDCAVGERKERRKRTILVDCACGVGYPKIQLIRQHLQLLRLDDGCNVVNIHPINGSEDGPLNDRCGAEFVQKNRLPPTIYGASTAKSTNKKLNVGIMKTPYHYMASLDGDADRIVFHYQKHSDGISNNDWLEFRLLDGDKISVLISSFIQEEIRHLQKIFSSNDDNGGKEGKTNASQVKCGIVQTAYANGSSTSYLKNIVKTQVVTAKTGVKYVHSAAHENFDIGVYFEANGHGTILFGPAFYSLMFQSESYFLSHSSHQTQNKTRANIAWRRLRVLPSLVNQAVGDALSDLLLVDAILYLKSWDLGLWDGIYEDMPSRQFKVKVQDRSVITTNHNETRALTPTSLQPALDAAMKAMASSHSNNKNDQMNVPPPRCFVRPSGTENVVRIYAEAQTQRDADALASEAIMLVYRLCGGVGEIPAIFGSKL</sequence>
<dbReference type="InterPro" id="IPR005843">
    <property type="entry name" value="A-D-PHexomutase_C"/>
</dbReference>
<feature type="domain" description="Phosphoacetylglucosamine mutase AMG1" evidence="15">
    <location>
        <begin position="406"/>
        <end position="573"/>
    </location>
</feature>
<evidence type="ECO:0000256" key="3">
    <source>
        <dbReference type="ARBA" id="ARBA00004865"/>
    </source>
</evidence>
<comment type="similarity">
    <text evidence="4">Belongs to the phosphohexose mutase family.</text>
</comment>
<comment type="pathway">
    <text evidence="3">Nucleotide-sugar biosynthesis; UDP-N-acetyl-alpha-D-glucosamine biosynthesis; N-acetyl-alpha-D-glucosamine 1-phosphate from alpha-D-glucosamine 6-phosphate (route I): step 2/2.</text>
</comment>
<dbReference type="Gene3D" id="3.30.310.50">
    <property type="entry name" value="Alpha-D-phosphohexomutase, C-terminal domain"/>
    <property type="match status" value="1"/>
</dbReference>
<evidence type="ECO:0000256" key="9">
    <source>
        <dbReference type="ARBA" id="ARBA00023235"/>
    </source>
</evidence>
<dbReference type="FunFam" id="3.40.120.10:FF:000013">
    <property type="entry name" value="Phosphoacetylglucosamine mutase"/>
    <property type="match status" value="1"/>
</dbReference>
<dbReference type="InterPro" id="IPR005844">
    <property type="entry name" value="A-D-PHexomutase_a/b/a-I"/>
</dbReference>
<dbReference type="SUPFAM" id="SSF53738">
    <property type="entry name" value="Phosphoglucomutase, first 3 domains"/>
    <property type="match status" value="3"/>
</dbReference>
<feature type="domain" description="Alpha-D-phosphohexomutase alpha/beta/alpha" evidence="14">
    <location>
        <begin position="110"/>
        <end position="139"/>
    </location>
</feature>
<dbReference type="Pfam" id="PF00408">
    <property type="entry name" value="PGM_PMM_IV"/>
    <property type="match status" value="1"/>
</dbReference>
<dbReference type="Pfam" id="PF02878">
    <property type="entry name" value="PGM_PMM_I"/>
    <property type="match status" value="2"/>
</dbReference>
<feature type="region of interest" description="Disordered" evidence="12">
    <location>
        <begin position="1"/>
        <end position="53"/>
    </location>
</feature>
<feature type="compositionally biased region" description="Polar residues" evidence="12">
    <location>
        <begin position="23"/>
        <end position="43"/>
    </location>
</feature>
<feature type="domain" description="Alpha-D-phosphohexomutase C-terminal" evidence="13">
    <location>
        <begin position="644"/>
        <end position="674"/>
    </location>
</feature>
<evidence type="ECO:0000256" key="5">
    <source>
        <dbReference type="ARBA" id="ARBA00012731"/>
    </source>
</evidence>
<feature type="compositionally biased region" description="Low complexity" evidence="12">
    <location>
        <begin position="1"/>
        <end position="12"/>
    </location>
</feature>
<keyword evidence="7" id="KW-0479">Metal-binding</keyword>
<dbReference type="GO" id="GO:0004610">
    <property type="term" value="F:phosphoacetylglucosamine mutase activity"/>
    <property type="evidence" value="ECO:0007669"/>
    <property type="project" value="UniProtKB-EC"/>
</dbReference>
<dbReference type="Gene3D" id="3.40.120.10">
    <property type="entry name" value="Alpha-D-Glucose-1,6-Bisphosphate, subunit A, domain 3"/>
    <property type="match status" value="2"/>
</dbReference>